<evidence type="ECO:0000256" key="5">
    <source>
        <dbReference type="PROSITE-ProRule" id="PRU10137"/>
    </source>
</evidence>
<dbReference type="PROSITE" id="PS51736">
    <property type="entry name" value="RECOMBINASES_3"/>
    <property type="match status" value="1"/>
</dbReference>
<evidence type="ECO:0000256" key="4">
    <source>
        <dbReference type="ARBA" id="ARBA00023172"/>
    </source>
</evidence>
<keyword evidence="2" id="KW-0229">DNA integration</keyword>
<dbReference type="SMART" id="SM00857">
    <property type="entry name" value="Resolvase"/>
    <property type="match status" value="1"/>
</dbReference>
<dbReference type="PANTHER" id="PTHR30461:SF2">
    <property type="entry name" value="SERINE RECOMBINASE PINE-RELATED"/>
    <property type="match status" value="1"/>
</dbReference>
<evidence type="ECO:0000313" key="8">
    <source>
        <dbReference type="Proteomes" id="UP000539538"/>
    </source>
</evidence>
<reference evidence="7 8" key="1">
    <citation type="submission" date="2020-08" db="EMBL/GenBank/DDBJ databases">
        <title>Genomic Encyclopedia of Type Strains, Phase IV (KMG-IV): sequencing the most valuable type-strain genomes for metagenomic binning, comparative biology and taxonomic classification.</title>
        <authorList>
            <person name="Goeker M."/>
        </authorList>
    </citation>
    <scope>NUCLEOTIDE SEQUENCE [LARGE SCALE GENOMIC DNA]</scope>
    <source>
        <strain evidence="7 8">DSM 7050</strain>
    </source>
</reference>
<dbReference type="Proteomes" id="UP000539538">
    <property type="component" value="Unassembled WGS sequence"/>
</dbReference>
<evidence type="ECO:0000256" key="2">
    <source>
        <dbReference type="ARBA" id="ARBA00022908"/>
    </source>
</evidence>
<comment type="similarity">
    <text evidence="1">Belongs to the site-specific recombinase resolvase family.</text>
</comment>
<gene>
    <name evidence="7" type="ORF">GGQ99_005168</name>
</gene>
<protein>
    <submittedName>
        <fullName evidence="7">DNA invertase Pin-like site-specific DNA recombinase</fullName>
    </submittedName>
</protein>
<dbReference type="InterPro" id="IPR006118">
    <property type="entry name" value="Recombinase_CS"/>
</dbReference>
<dbReference type="InterPro" id="IPR050639">
    <property type="entry name" value="SSR_resolvase"/>
</dbReference>
<evidence type="ECO:0000256" key="1">
    <source>
        <dbReference type="ARBA" id="ARBA00009913"/>
    </source>
</evidence>
<dbReference type="EMBL" id="JACHOT010000013">
    <property type="protein sequence ID" value="MBB4653377.1"/>
    <property type="molecule type" value="Genomic_DNA"/>
</dbReference>
<name>A0ABR6L992_9HYPH</name>
<dbReference type="CDD" id="cd03768">
    <property type="entry name" value="SR_ResInv"/>
    <property type="match status" value="1"/>
</dbReference>
<keyword evidence="3" id="KW-0238">DNA-binding</keyword>
<dbReference type="PROSITE" id="PS00397">
    <property type="entry name" value="RECOMBINASES_1"/>
    <property type="match status" value="1"/>
</dbReference>
<comment type="caution">
    <text evidence="7">The sequence shown here is derived from an EMBL/GenBank/DDBJ whole genome shotgun (WGS) entry which is preliminary data.</text>
</comment>
<dbReference type="Gene3D" id="3.40.50.1390">
    <property type="entry name" value="Resolvase, N-terminal catalytic domain"/>
    <property type="match status" value="1"/>
</dbReference>
<dbReference type="Pfam" id="PF00239">
    <property type="entry name" value="Resolvase"/>
    <property type="match status" value="1"/>
</dbReference>
<dbReference type="InterPro" id="IPR036162">
    <property type="entry name" value="Resolvase-like_N_sf"/>
</dbReference>
<dbReference type="SUPFAM" id="SSF53041">
    <property type="entry name" value="Resolvase-like"/>
    <property type="match status" value="1"/>
</dbReference>
<sequence>MENTCPANGRFAASTEFVRKPCHETANRTLSAFNEKTDSTRLMTSIGYARVSTSDQDTALQLDALRKAGCEKLFEDRASGVKTDRHGLAQAIRYVREGDTLTVWKLDRLGRSMKHLIEIITELEARGVGFRSITENIDTTTSGGRLVFHLFGALAQFERDLIRERTRAGLQAAEERGRRGGRQAVVTPEKLAKARQHLAAGLNVREAAARVKIGKTALYEALKAEKSAAPTVKPA</sequence>
<feature type="active site" description="O-(5'-phospho-DNA)-serine intermediate" evidence="5">
    <location>
        <position position="52"/>
    </location>
</feature>
<evidence type="ECO:0000259" key="6">
    <source>
        <dbReference type="PROSITE" id="PS51736"/>
    </source>
</evidence>
<dbReference type="SUPFAM" id="SSF46689">
    <property type="entry name" value="Homeodomain-like"/>
    <property type="match status" value="1"/>
</dbReference>
<keyword evidence="4" id="KW-0233">DNA recombination</keyword>
<proteinExistence type="inferred from homology"/>
<dbReference type="PANTHER" id="PTHR30461">
    <property type="entry name" value="DNA-INVERTASE FROM LAMBDOID PROPHAGE"/>
    <property type="match status" value="1"/>
</dbReference>
<evidence type="ECO:0000313" key="7">
    <source>
        <dbReference type="EMBL" id="MBB4653377.1"/>
    </source>
</evidence>
<dbReference type="InterPro" id="IPR006119">
    <property type="entry name" value="Resolv_N"/>
</dbReference>
<keyword evidence="8" id="KW-1185">Reference proteome</keyword>
<organism evidence="7 8">
    <name type="scientific">Aminobacter niigataensis</name>
    <dbReference type="NCBI Taxonomy" id="83265"/>
    <lineage>
        <taxon>Bacteria</taxon>
        <taxon>Pseudomonadati</taxon>
        <taxon>Pseudomonadota</taxon>
        <taxon>Alphaproteobacteria</taxon>
        <taxon>Hyphomicrobiales</taxon>
        <taxon>Phyllobacteriaceae</taxon>
        <taxon>Aminobacter</taxon>
    </lineage>
</organism>
<evidence type="ECO:0000256" key="3">
    <source>
        <dbReference type="ARBA" id="ARBA00023125"/>
    </source>
</evidence>
<accession>A0ABR6L992</accession>
<feature type="domain" description="Resolvase/invertase-type recombinase catalytic" evidence="6">
    <location>
        <begin position="44"/>
        <end position="177"/>
    </location>
</feature>
<dbReference type="InterPro" id="IPR009057">
    <property type="entry name" value="Homeodomain-like_sf"/>
</dbReference>